<sequence length="249" mass="27999">MPPRKKGAFAASKEFEKLDPEIEDEILEAYFKCVGGGGDDEEAKDQDLHLDELPSLFDALKIPQCFTNDIKQAIDYYYRAISQKNITIDRTNSRQNITMDMINSFTITSTSTEVITSNDILDIVDIDKLIKYTNRLVKFRNHFSHIKANWKLFLDSSNSSSSSSSSSSSNVESFRLYLPELKAVKTSLGLDNDLHHGGAILSDSFMIDMLGCCQYDSNERLLNYDFNKGGACVTIKDFAEILGRIGELD</sequence>
<organism evidence="1 2">
    <name type="scientific">Candida oxycetoniae</name>
    <dbReference type="NCBI Taxonomy" id="497107"/>
    <lineage>
        <taxon>Eukaryota</taxon>
        <taxon>Fungi</taxon>
        <taxon>Dikarya</taxon>
        <taxon>Ascomycota</taxon>
        <taxon>Saccharomycotina</taxon>
        <taxon>Pichiomycetes</taxon>
        <taxon>Debaryomycetaceae</taxon>
        <taxon>Candida/Lodderomyces clade</taxon>
        <taxon>Candida</taxon>
    </lineage>
</organism>
<dbReference type="EMBL" id="JAHUZD010000025">
    <property type="protein sequence ID" value="KAI3406190.2"/>
    <property type="molecule type" value="Genomic_DNA"/>
</dbReference>
<protein>
    <submittedName>
        <fullName evidence="1">Uncharacterized protein</fullName>
    </submittedName>
</protein>
<keyword evidence="2" id="KW-1185">Reference proteome</keyword>
<dbReference type="AlphaFoldDB" id="A0AAI9WZS3"/>
<dbReference type="InterPro" id="IPR014841">
    <property type="entry name" value="Rad33"/>
</dbReference>
<dbReference type="RefSeq" id="XP_049181935.1">
    <property type="nucleotide sequence ID" value="XM_049322112.1"/>
</dbReference>
<name>A0AAI9WZS3_9ASCO</name>
<proteinExistence type="predicted"/>
<dbReference type="Pfam" id="PF08730">
    <property type="entry name" value="Rad33"/>
    <property type="match status" value="1"/>
</dbReference>
<dbReference type="GeneID" id="73378649"/>
<evidence type="ECO:0000313" key="2">
    <source>
        <dbReference type="Proteomes" id="UP001202479"/>
    </source>
</evidence>
<dbReference type="Proteomes" id="UP001202479">
    <property type="component" value="Unassembled WGS sequence"/>
</dbReference>
<accession>A0AAI9WZS3</accession>
<gene>
    <name evidence="1" type="ORF">KGF56_001032</name>
</gene>
<comment type="caution">
    <text evidence="1">The sequence shown here is derived from an EMBL/GenBank/DDBJ whole genome shotgun (WGS) entry which is preliminary data.</text>
</comment>
<reference evidence="1" key="1">
    <citation type="journal article" date="2022" name="DNA Res.">
        <title>Genome analysis of five recently described species of the CUG-Ser clade uncovers Candida theae as a new hybrid lineage with pathogenic potential in the Candida parapsilosis species complex.</title>
        <authorList>
            <person name="Mixao V."/>
            <person name="Del Olmo V."/>
            <person name="Hegedusova E."/>
            <person name="Saus E."/>
            <person name="Pryszcz L."/>
            <person name="Cillingova A."/>
            <person name="Nosek J."/>
            <person name="Gabaldon T."/>
        </authorList>
    </citation>
    <scope>NUCLEOTIDE SEQUENCE</scope>
    <source>
        <strain evidence="1">CBS 10844</strain>
    </source>
</reference>
<evidence type="ECO:0000313" key="1">
    <source>
        <dbReference type="EMBL" id="KAI3406190.2"/>
    </source>
</evidence>